<protein>
    <recommendedName>
        <fullName evidence="2">Ankyrin repeat protein</fullName>
    </recommendedName>
</protein>
<proteinExistence type="predicted"/>
<organism evidence="1">
    <name type="scientific">marine sediment metagenome</name>
    <dbReference type="NCBI Taxonomy" id="412755"/>
    <lineage>
        <taxon>unclassified sequences</taxon>
        <taxon>metagenomes</taxon>
        <taxon>ecological metagenomes</taxon>
    </lineage>
</organism>
<comment type="caution">
    <text evidence="1">The sequence shown here is derived from an EMBL/GenBank/DDBJ whole genome shotgun (WGS) entry which is preliminary data.</text>
</comment>
<evidence type="ECO:0008006" key="2">
    <source>
        <dbReference type="Google" id="ProtNLM"/>
    </source>
</evidence>
<reference evidence="1" key="1">
    <citation type="journal article" date="2014" name="Front. Microbiol.">
        <title>High frequency of phylogenetically diverse reductive dehalogenase-homologous genes in deep subseafloor sedimentary metagenomes.</title>
        <authorList>
            <person name="Kawai M."/>
            <person name="Futagami T."/>
            <person name="Toyoda A."/>
            <person name="Takaki Y."/>
            <person name="Nishi S."/>
            <person name="Hori S."/>
            <person name="Arai W."/>
            <person name="Tsubouchi T."/>
            <person name="Morono Y."/>
            <person name="Uchiyama I."/>
            <person name="Ito T."/>
            <person name="Fujiyama A."/>
            <person name="Inagaki F."/>
            <person name="Takami H."/>
        </authorList>
    </citation>
    <scope>NUCLEOTIDE SEQUENCE</scope>
    <source>
        <strain evidence="1">Expedition CK06-06</strain>
    </source>
</reference>
<dbReference type="EMBL" id="BARW01017875">
    <property type="protein sequence ID" value="GAI92385.1"/>
    <property type="molecule type" value="Genomic_DNA"/>
</dbReference>
<evidence type="ECO:0000313" key="1">
    <source>
        <dbReference type="EMBL" id="GAI92385.1"/>
    </source>
</evidence>
<sequence>MYMSSNTVLKIHLCFILGLLLFMTGCATPLMNAAKSNDIKKVENLLNKGVDVDEPGLILRLCS</sequence>
<name>X1TXT0_9ZZZZ</name>
<dbReference type="AlphaFoldDB" id="X1TXT0"/>
<feature type="non-terminal residue" evidence="1">
    <location>
        <position position="63"/>
    </location>
</feature>
<accession>X1TXT0</accession>
<gene>
    <name evidence="1" type="ORF">S12H4_30751</name>
</gene>